<reference evidence="2" key="1">
    <citation type="submission" date="2023-08" db="EMBL/GenBank/DDBJ databases">
        <title>A de novo genome assembly of Solanum verrucosum Schlechtendal, a Mexican diploid species geographically isolated from the other diploid A-genome species in potato relatives.</title>
        <authorList>
            <person name="Hosaka K."/>
        </authorList>
    </citation>
    <scope>NUCLEOTIDE SEQUENCE</scope>
    <source>
        <tissue evidence="2">Young leaves</tissue>
    </source>
</reference>
<dbReference type="InterPro" id="IPR001245">
    <property type="entry name" value="Ser-Thr/Tyr_kinase_cat_dom"/>
</dbReference>
<protein>
    <recommendedName>
        <fullName evidence="1">Protein kinase domain-containing protein</fullName>
    </recommendedName>
</protein>
<dbReference type="InterPro" id="IPR011009">
    <property type="entry name" value="Kinase-like_dom_sf"/>
</dbReference>
<gene>
    <name evidence="2" type="ORF">MTR67_027917</name>
</gene>
<proteinExistence type="predicted"/>
<dbReference type="AlphaFoldDB" id="A0AAF0R618"/>
<name>A0AAF0R618_SOLVR</name>
<organism evidence="2 3">
    <name type="scientific">Solanum verrucosum</name>
    <dbReference type="NCBI Taxonomy" id="315347"/>
    <lineage>
        <taxon>Eukaryota</taxon>
        <taxon>Viridiplantae</taxon>
        <taxon>Streptophyta</taxon>
        <taxon>Embryophyta</taxon>
        <taxon>Tracheophyta</taxon>
        <taxon>Spermatophyta</taxon>
        <taxon>Magnoliopsida</taxon>
        <taxon>eudicotyledons</taxon>
        <taxon>Gunneridae</taxon>
        <taxon>Pentapetalae</taxon>
        <taxon>asterids</taxon>
        <taxon>lamiids</taxon>
        <taxon>Solanales</taxon>
        <taxon>Solanaceae</taxon>
        <taxon>Solanoideae</taxon>
        <taxon>Solaneae</taxon>
        <taxon>Solanum</taxon>
    </lineage>
</organism>
<dbReference type="Pfam" id="PF07714">
    <property type="entry name" value="PK_Tyr_Ser-Thr"/>
    <property type="match status" value="1"/>
</dbReference>
<dbReference type="PANTHER" id="PTHR48055">
    <property type="entry name" value="LEUCINE-RICH REPEAT RECEPTOR PROTEIN KINASE EMS1"/>
    <property type="match status" value="1"/>
</dbReference>
<evidence type="ECO:0000313" key="2">
    <source>
        <dbReference type="EMBL" id="WMV34532.1"/>
    </source>
</evidence>
<evidence type="ECO:0000313" key="3">
    <source>
        <dbReference type="Proteomes" id="UP001234989"/>
    </source>
</evidence>
<dbReference type="InterPro" id="IPR051564">
    <property type="entry name" value="LRR_receptor-like_kinase"/>
</dbReference>
<dbReference type="SUPFAM" id="SSF56112">
    <property type="entry name" value="Protein kinase-like (PK-like)"/>
    <property type="match status" value="1"/>
</dbReference>
<dbReference type="Gene3D" id="1.10.510.10">
    <property type="entry name" value="Transferase(Phosphotransferase) domain 1"/>
    <property type="match status" value="1"/>
</dbReference>
<dbReference type="InterPro" id="IPR000719">
    <property type="entry name" value="Prot_kinase_dom"/>
</dbReference>
<dbReference type="GO" id="GO:0016020">
    <property type="term" value="C:membrane"/>
    <property type="evidence" value="ECO:0007669"/>
    <property type="project" value="TreeGrafter"/>
</dbReference>
<dbReference type="GO" id="GO:0005524">
    <property type="term" value="F:ATP binding"/>
    <property type="evidence" value="ECO:0007669"/>
    <property type="project" value="InterPro"/>
</dbReference>
<dbReference type="PANTHER" id="PTHR48055:SF46">
    <property type="entry name" value="LEUCINE-RICH REPEAT SERINE_THREONINE-PROTEIN KINASE 1"/>
    <property type="match status" value="1"/>
</dbReference>
<keyword evidence="3" id="KW-1185">Reference proteome</keyword>
<feature type="domain" description="Protein kinase" evidence="1">
    <location>
        <begin position="1"/>
        <end position="68"/>
    </location>
</feature>
<dbReference type="EMBL" id="CP133617">
    <property type="protein sequence ID" value="WMV34532.1"/>
    <property type="molecule type" value="Genomic_DNA"/>
</dbReference>
<dbReference type="Proteomes" id="UP001234989">
    <property type="component" value="Chromosome 6"/>
</dbReference>
<dbReference type="GO" id="GO:0004672">
    <property type="term" value="F:protein kinase activity"/>
    <property type="evidence" value="ECO:0007669"/>
    <property type="project" value="InterPro"/>
</dbReference>
<accession>A0AAF0R618</accession>
<sequence>MEWGELEVRDDGVCGTDGYIAPEYQHQLIITQKTDVYSFGILLIQLLTGLDVYDIMISVKEQGDSKGG</sequence>
<dbReference type="PROSITE" id="PS50011">
    <property type="entry name" value="PROTEIN_KINASE_DOM"/>
    <property type="match status" value="1"/>
</dbReference>
<evidence type="ECO:0000259" key="1">
    <source>
        <dbReference type="PROSITE" id="PS50011"/>
    </source>
</evidence>